<evidence type="ECO:0000313" key="7">
    <source>
        <dbReference type="Proteomes" id="UP000256478"/>
    </source>
</evidence>
<dbReference type="InterPro" id="IPR029510">
    <property type="entry name" value="Ald_DH_CS_GLU"/>
</dbReference>
<dbReference type="SUPFAM" id="SSF53720">
    <property type="entry name" value="ALDH-like"/>
    <property type="match status" value="1"/>
</dbReference>
<dbReference type="OrthoDB" id="9812625at2"/>
<dbReference type="Proteomes" id="UP000256478">
    <property type="component" value="Unassembled WGS sequence"/>
</dbReference>
<dbReference type="InterPro" id="IPR016162">
    <property type="entry name" value="Ald_DH_N"/>
</dbReference>
<dbReference type="Pfam" id="PF00171">
    <property type="entry name" value="Aldedh"/>
    <property type="match status" value="1"/>
</dbReference>
<proteinExistence type="inferred from homology"/>
<dbReference type="AlphaFoldDB" id="A0A3E0TRY0"/>
<accession>A0A3E0TRY0</accession>
<dbReference type="InterPro" id="IPR016163">
    <property type="entry name" value="Ald_DH_C"/>
</dbReference>
<dbReference type="InterPro" id="IPR016161">
    <property type="entry name" value="Ald_DH/histidinol_DH"/>
</dbReference>
<dbReference type="PANTHER" id="PTHR11699">
    <property type="entry name" value="ALDEHYDE DEHYDROGENASE-RELATED"/>
    <property type="match status" value="1"/>
</dbReference>
<name>A0A3E0TRY0_9GAMM</name>
<dbReference type="PROSITE" id="PS00687">
    <property type="entry name" value="ALDEHYDE_DEHYDR_GLU"/>
    <property type="match status" value="1"/>
</dbReference>
<reference evidence="6 7" key="1">
    <citation type="submission" date="2018-08" db="EMBL/GenBank/DDBJ databases">
        <title>Thalassotalea euphylliae genome.</title>
        <authorList>
            <person name="Summers S."/>
            <person name="Rice S.A."/>
            <person name="Freckelton M.L."/>
            <person name="Nedved B.T."/>
            <person name="Hadfield M.G."/>
        </authorList>
    </citation>
    <scope>NUCLEOTIDE SEQUENCE [LARGE SCALE GENOMIC DNA]</scope>
    <source>
        <strain evidence="6 7">H1</strain>
    </source>
</reference>
<dbReference type="GO" id="GO:0016620">
    <property type="term" value="F:oxidoreductase activity, acting on the aldehyde or oxo group of donors, NAD or NADP as acceptor"/>
    <property type="evidence" value="ECO:0007669"/>
    <property type="project" value="InterPro"/>
</dbReference>
<evidence type="ECO:0000256" key="2">
    <source>
        <dbReference type="ARBA" id="ARBA00023002"/>
    </source>
</evidence>
<organism evidence="6 7">
    <name type="scientific">Thalassotalea euphylliae</name>
    <dbReference type="NCBI Taxonomy" id="1655234"/>
    <lineage>
        <taxon>Bacteria</taxon>
        <taxon>Pseudomonadati</taxon>
        <taxon>Pseudomonadota</taxon>
        <taxon>Gammaproteobacteria</taxon>
        <taxon>Alteromonadales</taxon>
        <taxon>Colwelliaceae</taxon>
        <taxon>Thalassotalea</taxon>
    </lineage>
</organism>
<dbReference type="InterPro" id="IPR015590">
    <property type="entry name" value="Aldehyde_DH_dom"/>
</dbReference>
<comment type="similarity">
    <text evidence="1 4">Belongs to the aldehyde dehydrogenase family.</text>
</comment>
<feature type="active site" evidence="3">
    <location>
        <position position="222"/>
    </location>
</feature>
<dbReference type="FunFam" id="3.40.309.10:FF:000009">
    <property type="entry name" value="Aldehyde dehydrogenase A"/>
    <property type="match status" value="1"/>
</dbReference>
<comment type="caution">
    <text evidence="6">The sequence shown here is derived from an EMBL/GenBank/DDBJ whole genome shotgun (WGS) entry which is preliminary data.</text>
</comment>
<evidence type="ECO:0000259" key="5">
    <source>
        <dbReference type="Pfam" id="PF00171"/>
    </source>
</evidence>
<protein>
    <submittedName>
        <fullName evidence="6">Aldehyde dehydrogenase</fullName>
    </submittedName>
</protein>
<feature type="domain" description="Aldehyde dehydrogenase" evidence="5">
    <location>
        <begin position="4"/>
        <end position="441"/>
    </location>
</feature>
<dbReference type="EMBL" id="QUOU01000001">
    <property type="protein sequence ID" value="REL27087.1"/>
    <property type="molecule type" value="Genomic_DNA"/>
</dbReference>
<gene>
    <name evidence="6" type="ORF">DXX93_11260</name>
</gene>
<dbReference type="Gene3D" id="3.40.605.10">
    <property type="entry name" value="Aldehyde Dehydrogenase, Chain A, domain 1"/>
    <property type="match status" value="1"/>
</dbReference>
<keyword evidence="2 4" id="KW-0560">Oxidoreductase</keyword>
<dbReference type="Gene3D" id="3.40.309.10">
    <property type="entry name" value="Aldehyde Dehydrogenase, Chain A, domain 2"/>
    <property type="match status" value="1"/>
</dbReference>
<evidence type="ECO:0000256" key="1">
    <source>
        <dbReference type="ARBA" id="ARBA00009986"/>
    </source>
</evidence>
<evidence type="ECO:0000313" key="6">
    <source>
        <dbReference type="EMBL" id="REL27087.1"/>
    </source>
</evidence>
<dbReference type="RefSeq" id="WP_116008175.1">
    <property type="nucleotide sequence ID" value="NZ_QUOU01000001.1"/>
</dbReference>
<evidence type="ECO:0000256" key="3">
    <source>
        <dbReference type="PROSITE-ProRule" id="PRU10007"/>
    </source>
</evidence>
<sequence length="442" mass="47096">MKLTSFDPSNQQALGRVAVATSEQVHQCVQTAKVYQQQWRQLPMADRVEIVHKAFMSVSPYSDELAVLLSKEMGKDIDRSTSEVRGAIFAGSHFAKEAGAALSPRADGSNISYRPLGVCAVISPWNYPLAMAVNLIVPALIAGNTVVFKPSEQTPLIAEKFVAYLNEHLPSNLLTIIHGDEEVGAKLVEHEDVALVAFTGSQAVGKKIMKTAAASLKRLVMELGGNDPMIVLKDADLDAAARFAVASSFENAGQMCTSTERIYVEKSVAQTFTDKVVAIASYYQTGCWDEPNAHIGPIVSQKQVTKIIDHMEDAKAKGAQVLLGGSVQHGNFFSPTVLTQLTPNMLMEREETFGPIVAIAEVDSVAEAIMRANDSDYGLGAVVFGQAQARDVANQLEAGMIGINKGPGGGGASPWVGAKQSGLGFHGGVDGHRQFAQVTVVG</sequence>
<evidence type="ECO:0000256" key="4">
    <source>
        <dbReference type="RuleBase" id="RU003345"/>
    </source>
</evidence>